<comment type="caution">
    <text evidence="1">The sequence shown here is derived from an EMBL/GenBank/DDBJ whole genome shotgun (WGS) entry which is preliminary data.</text>
</comment>
<sequence length="262" mass="30036">MSQTFHTVLDLSRPVGGLSFREVFWEKGGSSPDNTSIRLSEAQLISVIKVLFTYGLHYDEVSEEKRPTFMESIKYNTNGMFDIPQSFSGHLLNNLDEGARSQFQKLLEMQHNLKDVLSNEQLMDFVEMELIDPSVSYRKWEYGRYAMDYMAKEFLESVDWKTEQLAIGQNEIKIEEYLYSFDNHLDLFGSELDDHEKGLLLLMSKAKLMEGNTTLMDYILAGDIVQSNLVGLHLRKEQLATVLKTAIENSRSKGKDRGGPKP</sequence>
<name>A0A2T0MF91_9FLAO</name>
<evidence type="ECO:0000313" key="1">
    <source>
        <dbReference type="EMBL" id="PRX56238.1"/>
    </source>
</evidence>
<dbReference type="Proteomes" id="UP000237640">
    <property type="component" value="Unassembled WGS sequence"/>
</dbReference>
<evidence type="ECO:0000313" key="2">
    <source>
        <dbReference type="Proteomes" id="UP000237640"/>
    </source>
</evidence>
<proteinExistence type="predicted"/>
<dbReference type="OrthoDB" id="1173626at2"/>
<gene>
    <name evidence="1" type="ORF">CLV81_0232</name>
</gene>
<reference evidence="1 2" key="1">
    <citation type="submission" date="2018-03" db="EMBL/GenBank/DDBJ databases">
        <title>Genomic Encyclopedia of Archaeal and Bacterial Type Strains, Phase II (KMG-II): from individual species to whole genera.</title>
        <authorList>
            <person name="Goeker M."/>
        </authorList>
    </citation>
    <scope>NUCLEOTIDE SEQUENCE [LARGE SCALE GENOMIC DNA]</scope>
    <source>
        <strain evidence="1 2">DSM 25027</strain>
    </source>
</reference>
<organism evidence="1 2">
    <name type="scientific">Flagellimonas meridianipacifica</name>
    <dbReference type="NCBI Taxonomy" id="1080225"/>
    <lineage>
        <taxon>Bacteria</taxon>
        <taxon>Pseudomonadati</taxon>
        <taxon>Bacteroidota</taxon>
        <taxon>Flavobacteriia</taxon>
        <taxon>Flavobacteriales</taxon>
        <taxon>Flavobacteriaceae</taxon>
        <taxon>Flagellimonas</taxon>
    </lineage>
</organism>
<protein>
    <submittedName>
        <fullName evidence="1">Uncharacterized protein</fullName>
    </submittedName>
</protein>
<dbReference type="RefSeq" id="WP_106143232.1">
    <property type="nucleotide sequence ID" value="NZ_PVYX01000001.1"/>
</dbReference>
<keyword evidence="2" id="KW-1185">Reference proteome</keyword>
<dbReference type="EMBL" id="PVYX01000001">
    <property type="protein sequence ID" value="PRX56238.1"/>
    <property type="molecule type" value="Genomic_DNA"/>
</dbReference>
<accession>A0A2T0MF91</accession>
<dbReference type="AlphaFoldDB" id="A0A2T0MF91"/>